<accession>A0ABW1T553</accession>
<protein>
    <submittedName>
        <fullName evidence="2">MBL fold metallo-hydrolase</fullName>
    </submittedName>
</protein>
<evidence type="ECO:0000313" key="2">
    <source>
        <dbReference type="EMBL" id="MFC6239205.1"/>
    </source>
</evidence>
<name>A0ABW1T553_9ACTN</name>
<keyword evidence="3" id="KW-1185">Reference proteome</keyword>
<sequence length="248" mass="26713">MRLTIVGCSGSYPGPDSPASCYLVEHDGHSIVLDLGNGAFGALQKHTDVYDVDAVVLSHLHADHCIDLTSYYVFRRYHPDGHAPVIPVIGPTGSADRLARAYDLPPEEGMHGEFEFRDHVEVTEIGPFRITTALMNHPVPCYASRVEAGGRSLVFSGDTGESDALVELSRGADLALYEASFLSRYENLPPNLHMTATQAAEHANRAGVGRLVLTHLVPWTPSDETLAEAAPVFEGDLALATQGLVVDL</sequence>
<dbReference type="SMART" id="SM00849">
    <property type="entry name" value="Lactamase_B"/>
    <property type="match status" value="1"/>
</dbReference>
<dbReference type="CDD" id="cd07716">
    <property type="entry name" value="RNaseZ_short-form-like_MBL-fold"/>
    <property type="match status" value="1"/>
</dbReference>
<dbReference type="Gene3D" id="3.60.15.10">
    <property type="entry name" value="Ribonuclease Z/Hydroxyacylglutathione hydrolase-like"/>
    <property type="match status" value="1"/>
</dbReference>
<dbReference type="Proteomes" id="UP001596138">
    <property type="component" value="Unassembled WGS sequence"/>
</dbReference>
<dbReference type="PANTHER" id="PTHR46018:SF4">
    <property type="entry name" value="METALLO-HYDROLASE YHFI-RELATED"/>
    <property type="match status" value="1"/>
</dbReference>
<comment type="caution">
    <text evidence="2">The sequence shown here is derived from an EMBL/GenBank/DDBJ whole genome shotgun (WGS) entry which is preliminary data.</text>
</comment>
<dbReference type="InterPro" id="IPR036866">
    <property type="entry name" value="RibonucZ/Hydroxyglut_hydro"/>
</dbReference>
<feature type="domain" description="Metallo-beta-lactamase" evidence="1">
    <location>
        <begin position="18"/>
        <end position="215"/>
    </location>
</feature>
<dbReference type="RefSeq" id="WP_386768072.1">
    <property type="nucleotide sequence ID" value="NZ_JBHSTI010000008.1"/>
</dbReference>
<evidence type="ECO:0000313" key="3">
    <source>
        <dbReference type="Proteomes" id="UP001596138"/>
    </source>
</evidence>
<dbReference type="InterPro" id="IPR001279">
    <property type="entry name" value="Metallo-B-lactamas"/>
</dbReference>
<proteinExistence type="predicted"/>
<reference evidence="3" key="1">
    <citation type="journal article" date="2019" name="Int. J. Syst. Evol. Microbiol.">
        <title>The Global Catalogue of Microorganisms (GCM) 10K type strain sequencing project: providing services to taxonomists for standard genome sequencing and annotation.</title>
        <authorList>
            <consortium name="The Broad Institute Genomics Platform"/>
            <consortium name="The Broad Institute Genome Sequencing Center for Infectious Disease"/>
            <person name="Wu L."/>
            <person name="Ma J."/>
        </authorList>
    </citation>
    <scope>NUCLEOTIDE SEQUENCE [LARGE SCALE GENOMIC DNA]</scope>
    <source>
        <strain evidence="3">CGMCC 4.7317</strain>
    </source>
</reference>
<dbReference type="SUPFAM" id="SSF56281">
    <property type="entry name" value="Metallo-hydrolase/oxidoreductase"/>
    <property type="match status" value="1"/>
</dbReference>
<dbReference type="Pfam" id="PF12706">
    <property type="entry name" value="Lactamase_B_2"/>
    <property type="match status" value="1"/>
</dbReference>
<gene>
    <name evidence="2" type="ORF">ACFQGU_15095</name>
</gene>
<evidence type="ECO:0000259" key="1">
    <source>
        <dbReference type="SMART" id="SM00849"/>
    </source>
</evidence>
<organism evidence="2 3">
    <name type="scientific">Longivirga aurantiaca</name>
    <dbReference type="NCBI Taxonomy" id="1837743"/>
    <lineage>
        <taxon>Bacteria</taxon>
        <taxon>Bacillati</taxon>
        <taxon>Actinomycetota</taxon>
        <taxon>Actinomycetes</taxon>
        <taxon>Sporichthyales</taxon>
        <taxon>Sporichthyaceae</taxon>
        <taxon>Longivirga</taxon>
    </lineage>
</organism>
<dbReference type="EMBL" id="JBHSTI010000008">
    <property type="protein sequence ID" value="MFC6239205.1"/>
    <property type="molecule type" value="Genomic_DNA"/>
</dbReference>
<dbReference type="PANTHER" id="PTHR46018">
    <property type="entry name" value="ZINC PHOSPHODIESTERASE ELAC PROTEIN 1"/>
    <property type="match status" value="1"/>
</dbReference>